<dbReference type="Proteomes" id="UP000005730">
    <property type="component" value="Chromosome"/>
</dbReference>
<dbReference type="OrthoDB" id="9784653at2"/>
<gene>
    <name evidence="2" type="ORF">TheveDRAFT_0905</name>
</gene>
<dbReference type="HOGENOM" id="CLU_088419_0_1_0"/>
<dbReference type="Pfam" id="PF04961">
    <property type="entry name" value="FTCD_C"/>
    <property type="match status" value="1"/>
</dbReference>
<protein>
    <submittedName>
        <fullName evidence="2">Methenyl tetrahydrofolate cyclohydrolase</fullName>
    </submittedName>
</protein>
<evidence type="ECO:0000313" key="2">
    <source>
        <dbReference type="EMBL" id="EHM10041.1"/>
    </source>
</evidence>
<keyword evidence="3" id="KW-1185">Reference proteome</keyword>
<dbReference type="InterPro" id="IPR036178">
    <property type="entry name" value="Formintransfe-cycloase-like_sf"/>
</dbReference>
<dbReference type="eggNOG" id="COG3404">
    <property type="taxonomic scope" value="Bacteria"/>
</dbReference>
<dbReference type="GO" id="GO:0016787">
    <property type="term" value="F:hydrolase activity"/>
    <property type="evidence" value="ECO:0007669"/>
    <property type="project" value="UniProtKB-KW"/>
</dbReference>
<evidence type="ECO:0000259" key="1">
    <source>
        <dbReference type="Pfam" id="PF04961"/>
    </source>
</evidence>
<accession>H0URV2</accession>
<organism evidence="2 3">
    <name type="scientific">Thermanaerovibrio velox DSM 12556</name>
    <dbReference type="NCBI Taxonomy" id="926567"/>
    <lineage>
        <taxon>Bacteria</taxon>
        <taxon>Thermotogati</taxon>
        <taxon>Synergistota</taxon>
        <taxon>Synergistia</taxon>
        <taxon>Synergistales</taxon>
        <taxon>Synergistaceae</taxon>
        <taxon>Thermanaerovibrio</taxon>
    </lineage>
</organism>
<sequence>MSLQDMTVKSFVEELASDSPAPGGGSVAALCGALGGALATMVARLTVGKEKYKESWDVMEKVISDGLALNKKFLELMEEDTESFNQFMAARKMPKDTDQEKAARAQAIAEASKRTAMVPLATLRSCEALAEIALEAARSGNPNAVTDAGTAALLARAAAKAAAYNVFINLPGIDDQDFVRTCEDSVRTCLDKVAKIGAEVEELLAQKLGI</sequence>
<evidence type="ECO:0000313" key="3">
    <source>
        <dbReference type="Proteomes" id="UP000005730"/>
    </source>
</evidence>
<reference evidence="2 3" key="1">
    <citation type="submission" date="2011-10" db="EMBL/GenBank/DDBJ databases">
        <title>The Noncontiguous Finished genome of Thermanaerovibrio velox DSM 12556.</title>
        <authorList>
            <consortium name="US DOE Joint Genome Institute (JGI-PGF)"/>
            <person name="Lucas S."/>
            <person name="Copeland A."/>
            <person name="Lapidus A."/>
            <person name="Glavina del Rio T."/>
            <person name="Dalin E."/>
            <person name="Tice H."/>
            <person name="Bruce D."/>
            <person name="Goodwin L."/>
            <person name="Pitluck S."/>
            <person name="Peters L."/>
            <person name="Mikhailova N."/>
            <person name="Teshima H."/>
            <person name="Kyrpides N."/>
            <person name="Mavromatis K."/>
            <person name="Ivanova N."/>
            <person name="Markowitz V."/>
            <person name="Cheng J.-F."/>
            <person name="Hugenholtz P."/>
            <person name="Woyke T."/>
            <person name="Wu D."/>
            <person name="Spring S."/>
            <person name="Brambilla E.-M."/>
            <person name="Klenk H.-P."/>
            <person name="Eisen J.A."/>
        </authorList>
    </citation>
    <scope>NUCLEOTIDE SEQUENCE [LARGE SCALE GENOMIC DNA]</scope>
    <source>
        <strain evidence="2 3">DSM 12556</strain>
    </source>
</reference>
<name>H0URV2_9BACT</name>
<dbReference type="AlphaFoldDB" id="H0URV2"/>
<proteinExistence type="predicted"/>
<dbReference type="SUPFAM" id="SSF101262">
    <property type="entry name" value="Methenyltetrahydrofolate cyclohydrolase-like"/>
    <property type="match status" value="1"/>
</dbReference>
<dbReference type="EMBL" id="CM001377">
    <property type="protein sequence ID" value="EHM10041.1"/>
    <property type="molecule type" value="Genomic_DNA"/>
</dbReference>
<dbReference type="STRING" id="926567.TheveDRAFT_0905"/>
<keyword evidence="2" id="KW-0378">Hydrolase</keyword>
<feature type="domain" description="Cyclodeaminase/cyclohydrolase" evidence="1">
    <location>
        <begin position="7"/>
        <end position="186"/>
    </location>
</feature>
<dbReference type="InterPro" id="IPR007044">
    <property type="entry name" value="Cyclodeamin/CycHdrlase"/>
</dbReference>
<dbReference type="RefSeq" id="WP_006583535.1">
    <property type="nucleotide sequence ID" value="NZ_CM001377.1"/>
</dbReference>
<dbReference type="Gene3D" id="1.20.120.680">
    <property type="entry name" value="Formiminotetrahydrofolate cyclodeaminase monomer, up-and-down helical bundle"/>
    <property type="match status" value="1"/>
</dbReference>